<accession>A0A654FDL0</accession>
<evidence type="ECO:0008006" key="6">
    <source>
        <dbReference type="Google" id="ProtNLM"/>
    </source>
</evidence>
<feature type="transmembrane region" description="Helical" evidence="1">
    <location>
        <begin position="40"/>
        <end position="62"/>
    </location>
</feature>
<dbReference type="AlphaFoldDB" id="A0A5S9XIG5"/>
<organism evidence="2 5">
    <name type="scientific">Arabidopsis thaliana</name>
    <name type="common">Mouse-ear cress</name>
    <dbReference type="NCBI Taxonomy" id="3702"/>
    <lineage>
        <taxon>Eukaryota</taxon>
        <taxon>Viridiplantae</taxon>
        <taxon>Streptophyta</taxon>
        <taxon>Embryophyta</taxon>
        <taxon>Tracheophyta</taxon>
        <taxon>Spermatophyta</taxon>
        <taxon>Magnoliopsida</taxon>
        <taxon>eudicotyledons</taxon>
        <taxon>Gunneridae</taxon>
        <taxon>Pentapetalae</taxon>
        <taxon>rosids</taxon>
        <taxon>malvids</taxon>
        <taxon>Brassicales</taxon>
        <taxon>Brassicaceae</taxon>
        <taxon>Camelineae</taxon>
        <taxon>Arabidopsis</taxon>
    </lineage>
</organism>
<accession>A0A5S9XIG5</accession>
<evidence type="ECO:0000313" key="5">
    <source>
        <dbReference type="Proteomes" id="UP000434276"/>
    </source>
</evidence>
<reference evidence="2 5" key="1">
    <citation type="submission" date="2019-12" db="EMBL/GenBank/DDBJ databases">
        <authorList>
            <person name="Jiao W.-B."/>
            <person name="Schneeberger K."/>
        </authorList>
    </citation>
    <scope>NUCLEOTIDE SEQUENCE [LARGE SCALE GENOMIC DNA]</scope>
    <source>
        <strain evidence="4">cv. An-1</strain>
        <strain evidence="5">cv. C24</strain>
    </source>
</reference>
<keyword evidence="1" id="KW-1133">Transmembrane helix</keyword>
<evidence type="ECO:0000313" key="2">
    <source>
        <dbReference type="EMBL" id="CAA0384708.1"/>
    </source>
</evidence>
<evidence type="ECO:0000313" key="4">
    <source>
        <dbReference type="Proteomes" id="UP000426265"/>
    </source>
</evidence>
<feature type="transmembrane region" description="Helical" evidence="1">
    <location>
        <begin position="74"/>
        <end position="93"/>
    </location>
</feature>
<dbReference type="Proteomes" id="UP000434276">
    <property type="component" value="Unassembled WGS sequence"/>
</dbReference>
<keyword evidence="1" id="KW-0812">Transmembrane</keyword>
<dbReference type="EMBL" id="CACSHJ010000089">
    <property type="protein sequence ID" value="CAA0384708.1"/>
    <property type="molecule type" value="Genomic_DNA"/>
</dbReference>
<evidence type="ECO:0000313" key="3">
    <source>
        <dbReference type="EMBL" id="VYS59574.1"/>
    </source>
</evidence>
<name>A0A5S9XIG5_ARATH</name>
<protein>
    <recommendedName>
        <fullName evidence="6">Transmembrane protein</fullName>
    </recommendedName>
</protein>
<evidence type="ECO:0000256" key="1">
    <source>
        <dbReference type="SAM" id="Phobius"/>
    </source>
</evidence>
<keyword evidence="1" id="KW-0472">Membrane</keyword>
<proteinExistence type="predicted"/>
<gene>
    <name evidence="3" type="ORF">AN1_LOCUS15012</name>
    <name evidence="2" type="ORF">C24_LOCUS14890</name>
</gene>
<dbReference type="EMBL" id="CACRSJ010000106">
    <property type="protein sequence ID" value="VYS59574.1"/>
    <property type="molecule type" value="Genomic_DNA"/>
</dbReference>
<sequence>MPTAAILILAYSAFVWVLISYCSSRNNNVSKKIATRPSGIGLGTGTIFFIILALMAMMFLNNNAGRIQHGINEQADGIWILVIIFFFLFMLYLKGGF</sequence>
<dbReference type="Proteomes" id="UP000426265">
    <property type="component" value="Unassembled WGS sequence"/>
</dbReference>